<protein>
    <recommendedName>
        <fullName evidence="1">HTH cro/C1-type domain-containing protein</fullName>
    </recommendedName>
</protein>
<feature type="domain" description="HTH cro/C1-type" evidence="1">
    <location>
        <begin position="17"/>
        <end position="72"/>
    </location>
</feature>
<name>A0A6G9ZAZ8_9NOCA</name>
<dbReference type="Gene3D" id="1.20.140.160">
    <property type="match status" value="1"/>
</dbReference>
<feature type="domain" description="HTH cro/C1-type" evidence="1">
    <location>
        <begin position="104"/>
        <end position="160"/>
    </location>
</feature>
<dbReference type="CDD" id="cd00093">
    <property type="entry name" value="HTH_XRE"/>
    <property type="match status" value="1"/>
</dbReference>
<dbReference type="InterPro" id="IPR010982">
    <property type="entry name" value="Lambda_DNA-bd_dom_sf"/>
</dbReference>
<evidence type="ECO:0000313" key="2">
    <source>
        <dbReference type="EMBL" id="QIS22775.1"/>
    </source>
</evidence>
<accession>A0A6G9ZAZ8</accession>
<dbReference type="SUPFAM" id="SSF47413">
    <property type="entry name" value="lambda repressor-like DNA-binding domains"/>
    <property type="match status" value="1"/>
</dbReference>
<dbReference type="InterPro" id="IPR001387">
    <property type="entry name" value="Cro/C1-type_HTH"/>
</dbReference>
<proteinExistence type="predicted"/>
<dbReference type="GO" id="GO:0003677">
    <property type="term" value="F:DNA binding"/>
    <property type="evidence" value="ECO:0007669"/>
    <property type="project" value="InterPro"/>
</dbReference>
<sequence length="421" mass="47761">MDMKFPDPRSTRSIGHYLRQFRSLNGLSRAETARLLDISAVSVRRYEVLGARSSDLTILRMYRQFLCQGGLWNEFAEAWGYRYRMAPTGEATPDPAAFDSIRDWLRAVRLYQGMTRPRFATHVNLSYGRVSYMETRRITPPPVLVLRKIRDAVDLPNRILTKALRRTYVQYYGTEPVDSMDKILFWKLIGTPAGSRAERDLRNQLFDRHKLIAEKVARRWSRSLRHREELVQRCNETMLFAILNHVPTHSFVRYAYASCRGTMLQAYFEEKYPNLDRHTRYHIVRIDAYIRKIGINAGVASCAEISEVLKIPLSKVETLVRLANIRTVSLDLPIGDEPGSYRQVAEPTPAGFVDIDLSASIAAALVDLPSPETALQVIILHLVEGMPLDQVAARVHLTAAEAASLVASATSRLRSALASSE</sequence>
<dbReference type="SMART" id="SM00530">
    <property type="entry name" value="HTH_XRE"/>
    <property type="match status" value="2"/>
</dbReference>
<dbReference type="EMBL" id="CP046173">
    <property type="protein sequence ID" value="QIS22775.1"/>
    <property type="molecule type" value="Genomic_DNA"/>
</dbReference>
<evidence type="ECO:0000313" key="3">
    <source>
        <dbReference type="Proteomes" id="UP000500953"/>
    </source>
</evidence>
<reference evidence="2 3" key="1">
    <citation type="journal article" date="2019" name="ACS Chem. Biol.">
        <title>Identification and Mobilization of a Cryptic Antibiotic Biosynthesis Gene Locus from a Human-Pathogenic Nocardia Isolate.</title>
        <authorList>
            <person name="Herisse M."/>
            <person name="Ishida K."/>
            <person name="Porter J.L."/>
            <person name="Howden B."/>
            <person name="Hertweck C."/>
            <person name="Stinear T.P."/>
            <person name="Pidot S.J."/>
        </authorList>
    </citation>
    <scope>NUCLEOTIDE SEQUENCE [LARGE SCALE GENOMIC DNA]</scope>
    <source>
        <strain evidence="2 3">AUSMDU00012715</strain>
    </source>
</reference>
<evidence type="ECO:0000259" key="1">
    <source>
        <dbReference type="SMART" id="SM00530"/>
    </source>
</evidence>
<dbReference type="RefSeq" id="WP_167490176.1">
    <property type="nucleotide sequence ID" value="NZ_CP046173.1"/>
</dbReference>
<organism evidence="2 3">
    <name type="scientific">Nocardia terpenica</name>
    <dbReference type="NCBI Taxonomy" id="455432"/>
    <lineage>
        <taxon>Bacteria</taxon>
        <taxon>Bacillati</taxon>
        <taxon>Actinomycetota</taxon>
        <taxon>Actinomycetes</taxon>
        <taxon>Mycobacteriales</taxon>
        <taxon>Nocardiaceae</taxon>
        <taxon>Nocardia</taxon>
    </lineage>
</organism>
<gene>
    <name evidence="2" type="ORF">F6W96_35005</name>
</gene>
<dbReference type="AlphaFoldDB" id="A0A6G9ZAZ8"/>
<dbReference type="Gene3D" id="1.10.260.40">
    <property type="entry name" value="lambda repressor-like DNA-binding domains"/>
    <property type="match status" value="1"/>
</dbReference>
<dbReference type="Proteomes" id="UP000500953">
    <property type="component" value="Chromosome"/>
</dbReference>